<comment type="similarity">
    <text evidence="2">Belongs to the Tdpoz family.</text>
</comment>
<dbReference type="InterPro" id="IPR008974">
    <property type="entry name" value="TRAF-like"/>
</dbReference>
<dbReference type="InterPro" id="IPR011333">
    <property type="entry name" value="SKP1/BTB/POZ_sf"/>
</dbReference>
<dbReference type="PANTHER" id="PTHR26379:SF187">
    <property type="entry name" value="OS07G0655300 PROTEIN"/>
    <property type="match status" value="1"/>
</dbReference>
<dbReference type="Pfam" id="PF00651">
    <property type="entry name" value="BTB"/>
    <property type="match status" value="1"/>
</dbReference>
<dbReference type="InterPro" id="IPR045005">
    <property type="entry name" value="BPM1-6"/>
</dbReference>
<evidence type="ECO:0000259" key="3">
    <source>
        <dbReference type="PROSITE" id="PS50097"/>
    </source>
</evidence>
<dbReference type="SMART" id="SM00225">
    <property type="entry name" value="BTB"/>
    <property type="match status" value="1"/>
</dbReference>
<dbReference type="Gene3D" id="2.60.210.10">
    <property type="entry name" value="Apoptosis, Tumor Necrosis Factor Receptor Associated Protein 2, Chain A"/>
    <property type="match status" value="1"/>
</dbReference>
<evidence type="ECO:0000259" key="4">
    <source>
        <dbReference type="PROSITE" id="PS50144"/>
    </source>
</evidence>
<dbReference type="Gene3D" id="3.30.710.10">
    <property type="entry name" value="Potassium Channel Kv1.1, Chain A"/>
    <property type="match status" value="1"/>
</dbReference>
<evidence type="ECO:0000256" key="2">
    <source>
        <dbReference type="ARBA" id="ARBA00010846"/>
    </source>
</evidence>
<dbReference type="Pfam" id="PF22486">
    <property type="entry name" value="MATH_2"/>
    <property type="match status" value="1"/>
</dbReference>
<dbReference type="InterPro" id="IPR056423">
    <property type="entry name" value="BACK_BPM_SPOP"/>
</dbReference>
<dbReference type="CDD" id="cd00121">
    <property type="entry name" value="MATH"/>
    <property type="match status" value="1"/>
</dbReference>
<reference evidence="5" key="1">
    <citation type="submission" date="2022-08" db="EMBL/GenBank/DDBJ databases">
        <authorList>
            <person name="Marques A."/>
        </authorList>
    </citation>
    <scope>NUCLEOTIDE SEQUENCE</scope>
    <source>
        <strain evidence="5">RhyPub2mFocal</strain>
        <tissue evidence="5">Leaves</tissue>
    </source>
</reference>
<dbReference type="InterPro" id="IPR000210">
    <property type="entry name" value="BTB/POZ_dom"/>
</dbReference>
<name>A0AAV8GF24_9POAL</name>
<dbReference type="SUPFAM" id="SSF49599">
    <property type="entry name" value="TRAF domain-like"/>
    <property type="match status" value="1"/>
</dbReference>
<dbReference type="Gene3D" id="6.10.250.3030">
    <property type="match status" value="1"/>
</dbReference>
<protein>
    <submittedName>
        <fullName evidence="5">BTB/POZ and MATH domain-containing protein 2</fullName>
    </submittedName>
</protein>
<sequence length="363" mass="40589">MMTSTSELAIGSHIFKITGYSVLTEVDVGKYVSSSTFTVGGHEFYIDMYPQGNEENNEDFISIYLVLNSDDKELPVQFDFGLVDMSGDSFVLGEKTSLSCSFAFKNQYWGFGRFNKRADLEESRYLKDDCFMVRCTVRVVKATREEAVQPSVQSVVPPSDLHLHLAKLLESGEMADVAFEVDQESFSAHRIVLAARSPVFKQLLSQNGESEMRSCVQIEDVKAPVFKALLRYVYTDQLPNDGDEDDEDDEGHADKALTSFDQELLVAADAYELERLKFICEENLRKKISVDTVASTLELAEKCNCDRLKAACLEFAAKPENLIALMQTHAKISEGSEQQNTVGLSSLPDLLNKLSHVFVTNKT</sequence>
<dbReference type="PROSITE" id="PS50144">
    <property type="entry name" value="MATH"/>
    <property type="match status" value="1"/>
</dbReference>
<evidence type="ECO:0000256" key="1">
    <source>
        <dbReference type="ARBA" id="ARBA00004906"/>
    </source>
</evidence>
<dbReference type="InterPro" id="IPR002083">
    <property type="entry name" value="MATH/TRAF_dom"/>
</dbReference>
<comment type="pathway">
    <text evidence="1">Protein modification; protein ubiquitination.</text>
</comment>
<evidence type="ECO:0000313" key="5">
    <source>
        <dbReference type="EMBL" id="KAJ4802021.1"/>
    </source>
</evidence>
<dbReference type="GO" id="GO:0016567">
    <property type="term" value="P:protein ubiquitination"/>
    <property type="evidence" value="ECO:0007669"/>
    <property type="project" value="InterPro"/>
</dbReference>
<keyword evidence="6" id="KW-1185">Reference proteome</keyword>
<dbReference type="Pfam" id="PF24570">
    <property type="entry name" value="BACK_BPM_SPOP"/>
    <property type="match status" value="1"/>
</dbReference>
<organism evidence="5 6">
    <name type="scientific">Rhynchospora pubera</name>
    <dbReference type="NCBI Taxonomy" id="906938"/>
    <lineage>
        <taxon>Eukaryota</taxon>
        <taxon>Viridiplantae</taxon>
        <taxon>Streptophyta</taxon>
        <taxon>Embryophyta</taxon>
        <taxon>Tracheophyta</taxon>
        <taxon>Spermatophyta</taxon>
        <taxon>Magnoliopsida</taxon>
        <taxon>Liliopsida</taxon>
        <taxon>Poales</taxon>
        <taxon>Cyperaceae</taxon>
        <taxon>Cyperoideae</taxon>
        <taxon>Rhynchosporeae</taxon>
        <taxon>Rhynchospora</taxon>
    </lineage>
</organism>
<proteinExistence type="inferred from homology"/>
<dbReference type="SUPFAM" id="SSF54695">
    <property type="entry name" value="POZ domain"/>
    <property type="match status" value="1"/>
</dbReference>
<dbReference type="PANTHER" id="PTHR26379">
    <property type="entry name" value="BTB/POZ AND MATH DOMAIN-CONTAINING PROTEIN 1"/>
    <property type="match status" value="1"/>
</dbReference>
<feature type="domain" description="BTB" evidence="3">
    <location>
        <begin position="175"/>
        <end position="242"/>
    </location>
</feature>
<dbReference type="PROSITE" id="PS50097">
    <property type="entry name" value="BTB"/>
    <property type="match status" value="1"/>
</dbReference>
<dbReference type="EMBL" id="JAMFTS010000002">
    <property type="protein sequence ID" value="KAJ4802021.1"/>
    <property type="molecule type" value="Genomic_DNA"/>
</dbReference>
<gene>
    <name evidence="5" type="ORF">LUZ62_053267</name>
</gene>
<dbReference type="Proteomes" id="UP001140206">
    <property type="component" value="Chromosome 2"/>
</dbReference>
<dbReference type="AlphaFoldDB" id="A0AAV8GF24"/>
<dbReference type="SMART" id="SM00061">
    <property type="entry name" value="MATH"/>
    <property type="match status" value="1"/>
</dbReference>
<comment type="caution">
    <text evidence="5">The sequence shown here is derived from an EMBL/GenBank/DDBJ whole genome shotgun (WGS) entry which is preliminary data.</text>
</comment>
<feature type="domain" description="MATH" evidence="4">
    <location>
        <begin position="10"/>
        <end position="137"/>
    </location>
</feature>
<accession>A0AAV8GF24</accession>
<evidence type="ECO:0000313" key="6">
    <source>
        <dbReference type="Proteomes" id="UP001140206"/>
    </source>
</evidence>